<dbReference type="EMBL" id="KV425984">
    <property type="protein sequence ID" value="KZV93790.1"/>
    <property type="molecule type" value="Genomic_DNA"/>
</dbReference>
<feature type="region of interest" description="Disordered" evidence="7">
    <location>
        <begin position="1627"/>
        <end position="1683"/>
    </location>
</feature>
<evidence type="ECO:0000256" key="3">
    <source>
        <dbReference type="ARBA" id="ARBA00022741"/>
    </source>
</evidence>
<keyword evidence="6" id="KW-0539">Nucleus</keyword>
<keyword evidence="11" id="KW-1185">Reference proteome</keyword>
<dbReference type="PANTHER" id="PTHR45623">
    <property type="entry name" value="CHROMODOMAIN-HELICASE-DNA-BINDING PROTEIN 3-RELATED-RELATED"/>
    <property type="match status" value="1"/>
</dbReference>
<dbReference type="GO" id="GO:0003677">
    <property type="term" value="F:DNA binding"/>
    <property type="evidence" value="ECO:0007669"/>
    <property type="project" value="TreeGrafter"/>
</dbReference>
<feature type="compositionally biased region" description="Basic and acidic residues" evidence="7">
    <location>
        <begin position="104"/>
        <end position="126"/>
    </location>
</feature>
<dbReference type="InterPro" id="IPR038718">
    <property type="entry name" value="SNF2-like_sf"/>
</dbReference>
<dbReference type="STRING" id="1314781.A0A165IRW9"/>
<organism evidence="10 11">
    <name type="scientific">Exidia glandulosa HHB12029</name>
    <dbReference type="NCBI Taxonomy" id="1314781"/>
    <lineage>
        <taxon>Eukaryota</taxon>
        <taxon>Fungi</taxon>
        <taxon>Dikarya</taxon>
        <taxon>Basidiomycota</taxon>
        <taxon>Agaricomycotina</taxon>
        <taxon>Agaricomycetes</taxon>
        <taxon>Auriculariales</taxon>
        <taxon>Exidiaceae</taxon>
        <taxon>Exidia</taxon>
    </lineage>
</organism>
<feature type="region of interest" description="Disordered" evidence="7">
    <location>
        <begin position="454"/>
        <end position="491"/>
    </location>
</feature>
<feature type="compositionally biased region" description="Basic and acidic residues" evidence="7">
    <location>
        <begin position="172"/>
        <end position="184"/>
    </location>
</feature>
<feature type="domain" description="Helicase C-terminal" evidence="9">
    <location>
        <begin position="1165"/>
        <end position="1321"/>
    </location>
</feature>
<evidence type="ECO:0000256" key="2">
    <source>
        <dbReference type="ARBA" id="ARBA00022737"/>
    </source>
</evidence>
<feature type="region of interest" description="Disordered" evidence="7">
    <location>
        <begin position="691"/>
        <end position="753"/>
    </location>
</feature>
<dbReference type="SMART" id="SM00490">
    <property type="entry name" value="HELICc"/>
    <property type="match status" value="1"/>
</dbReference>
<dbReference type="CDD" id="cd18793">
    <property type="entry name" value="SF2_C_SNF"/>
    <property type="match status" value="1"/>
</dbReference>
<dbReference type="InParanoid" id="A0A165IRW9"/>
<evidence type="ECO:0000313" key="10">
    <source>
        <dbReference type="EMBL" id="KZV93790.1"/>
    </source>
</evidence>
<evidence type="ECO:0000259" key="8">
    <source>
        <dbReference type="PROSITE" id="PS51192"/>
    </source>
</evidence>
<dbReference type="InterPro" id="IPR001650">
    <property type="entry name" value="Helicase_C-like"/>
</dbReference>
<dbReference type="GO" id="GO:0005524">
    <property type="term" value="F:ATP binding"/>
    <property type="evidence" value="ECO:0007669"/>
    <property type="project" value="UniProtKB-KW"/>
</dbReference>
<feature type="domain" description="Helicase ATP-binding" evidence="8">
    <location>
        <begin position="857"/>
        <end position="1034"/>
    </location>
</feature>
<feature type="compositionally biased region" description="Acidic residues" evidence="7">
    <location>
        <begin position="61"/>
        <end position="73"/>
    </location>
</feature>
<feature type="region of interest" description="Disordered" evidence="7">
    <location>
        <begin position="623"/>
        <end position="668"/>
    </location>
</feature>
<feature type="compositionally biased region" description="Basic and acidic residues" evidence="7">
    <location>
        <begin position="1"/>
        <end position="28"/>
    </location>
</feature>
<feature type="compositionally biased region" description="Acidic residues" evidence="7">
    <location>
        <begin position="185"/>
        <end position="195"/>
    </location>
</feature>
<feature type="compositionally biased region" description="Basic and acidic residues" evidence="7">
    <location>
        <begin position="137"/>
        <end position="147"/>
    </location>
</feature>
<feature type="region of interest" description="Disordered" evidence="7">
    <location>
        <begin position="1"/>
        <end position="81"/>
    </location>
</feature>
<keyword evidence="4" id="KW-0378">Hydrolase</keyword>
<sequence>MVRERDTTPPSRARGEVIEIEDTPERPTRATRRSGRVLDVVVPRLSDGDKNDYAALNTPPDDSDSEEDGDDDAGPVPATILGEIRRKSEMFYFVLHDDDVIRRYSARDVKAHYPKLVDEYETSKDDDSLEPFNYNDSRIEAKSRDSHVSLPIAKKKAQSKADAKSKSKSKSKAADSKDATHDYRDTDEESSDPSSEENSGGSDYEHEEEAPAPRRSTRSAVVAPKAKQKAKEKAPSPKKATRTSGRARNAVTYGGMQAPSDVESDVDMSDEEAPAPTAKDKKAPRPRKKHVSRPAYGNIRHTKELSDDEDDDRDRLHVHREGCEKCGEPPAHVQVLDQRRKKRRKKGKRKAAHSSDEDDELSDDEMDFDALGGWIRCLKCCVVSHWKCLSAEQRNEILRAVKEKDTAVDEDGKPLPKRKKLEVFETTEFVCASCSKGGICFMCNAVAVEKFQPQTTSAAAPPTSTGEPASEDVEMKDNTAQTPDAPKTDDASDKPLLFRCITCKRAAHYDHLLVPDASDVQEIAMYYQDDQDWTCDDCKSFVYGVENILAWRPYPADAVEPPLDAGEVPNHKNMLPREYLVKWEGRSYKRVQWVPHMWLLATAPAKLKGFITRGSLVKLLAPTAASGAPSKRSTPFLEEASGRPSPAPSDDIGEREFGPPASSSDAFDRIPRQWYTIERVLDVQLWCPPGCGQKQKQKQKRRDSGKRVVDDDEDVEMDDDSDSDAPEGLAEALATARAEGDEPESKKTQTVAGWEKRHGRELTERDIGLVVWGYFKYTDLSYDQGTWDAPPSEDDDGYVAFKRAFKGFIAARSVLVKEKGTGRKLGKFEPLEGQPKLCEDDSFALRDFQLDGLNWLYYNWHKGHSSILADEMGLGKTVQMTTLLGLLVKHHDAFPLLVIVPNSTLSNWLREFERWAPNVRVVPFYGEGKSRDIIKKYELYHDYVPKGYTSSKFHVLLSTYESFTNVKDGYAVFTAVKYWEAIVVDEGQRLKSDASLLFRRLTSLNARHRILMTGTPLNNNIRELFNLMNFLDPKEWADLPALEEKYSELTEESVKELHERLKPYFLRRTKADVLKLPPKNELIVPVSMSALQKTVYKSVIGQNAELLQALLQGKNGAKNNKAKKLNNILMQLRKCIQHPYLVDRELEPSGLDKKDTHRNLVDASSKLQLLKVMLPQLKQRGHRVLLFSQFRIALDIIEDFLVAEGHTFRRLDGETKQADRQKYMDEFNAEDSDVFIFILSTRAGGVGINLFTADTVIVFDPDYNPHQDPQAIARAHRFGQKKTVLVFKLMMKDSAEEKIMQAGKKKLALDHLIVQSMDDENAADNDVQTLLSYGAKALFEEDGAAQTITYSASDVEQLIVRTETAVDVEQDETTKGSLSFDFTKIWLPEKGGVEELQEDTGTTSQDEHDFWAKTLALASAEQEAAKERERQQMGRGARRRKEVNYAMPVSPEKDKRGKGRKRNIDDDDDDEDVDFTMQDGVSSDDDTASFYGGDVEDRLSLDEPAAHAVSGLAASGPNQHTAPGAFAGVAAHVDVPVLKKKVKKRKLVDQENVSGLDDMCGLCHQRHPAKSCYMTNNPLNLIEYRKILFDDQNDEPYETRAAAVQAIDRELNARGMSSMLKSLPAFPAEPIPLPTDHKAKKRKTDPGPLTTALPKPPVLSDAAVNSRPTTVSGPVPPLPSPFTSAPLPTTSHAKSAVTDPAAVKATSSPAPVVLPKVKAPVAAPVPPKVSPPAPMVASDRVSTPAADVGRAGTPGMRQTTLSFGRKDSKTSVARCPVCNQSAHPVLQCPDAQDGTSIRAAIERLKGKPEHQGTVDNLRQLFADRFIISSSHKPAASSSSQTEKTASRHSYGGTAAPSESSASLMRRKSNPKPVKSRPVVDEDVIEISD</sequence>
<feature type="compositionally biased region" description="Basic and acidic residues" evidence="7">
    <location>
        <begin position="1423"/>
        <end position="1432"/>
    </location>
</feature>
<dbReference type="InterPro" id="IPR027417">
    <property type="entry name" value="P-loop_NTPase"/>
</dbReference>
<dbReference type="SUPFAM" id="SSF52540">
    <property type="entry name" value="P-loop containing nucleoside triphosphate hydrolases"/>
    <property type="match status" value="2"/>
</dbReference>
<feature type="compositionally biased region" description="Acidic residues" evidence="7">
    <location>
        <begin position="262"/>
        <end position="273"/>
    </location>
</feature>
<dbReference type="PANTHER" id="PTHR45623:SF17">
    <property type="entry name" value="CHROMODOMAIN-HELICASE-DNA-BINDING PROTEIN 3-RELATED"/>
    <property type="match status" value="1"/>
</dbReference>
<feature type="compositionally biased region" description="Low complexity" evidence="7">
    <location>
        <begin position="1830"/>
        <end position="1839"/>
    </location>
</feature>
<dbReference type="SUPFAM" id="SSF54160">
    <property type="entry name" value="Chromo domain-like"/>
    <property type="match status" value="1"/>
</dbReference>
<dbReference type="FunCoup" id="A0A165IRW9">
    <property type="interactions" value="24"/>
</dbReference>
<dbReference type="InterPro" id="IPR049730">
    <property type="entry name" value="SNF2/RAD54-like_C"/>
</dbReference>
<feature type="compositionally biased region" description="Acidic residues" evidence="7">
    <location>
        <begin position="1465"/>
        <end position="1474"/>
    </location>
</feature>
<dbReference type="Pfam" id="PF00271">
    <property type="entry name" value="Helicase_C"/>
    <property type="match status" value="1"/>
</dbReference>
<feature type="compositionally biased region" description="Basic and acidic residues" evidence="7">
    <location>
        <begin position="313"/>
        <end position="327"/>
    </location>
</feature>
<dbReference type="OrthoDB" id="5857104at2759"/>
<feature type="region of interest" description="Disordered" evidence="7">
    <location>
        <begin position="1421"/>
        <end position="1493"/>
    </location>
</feature>
<dbReference type="GO" id="GO:0003682">
    <property type="term" value="F:chromatin binding"/>
    <property type="evidence" value="ECO:0007669"/>
    <property type="project" value="TreeGrafter"/>
</dbReference>
<dbReference type="Gene3D" id="3.40.50.10810">
    <property type="entry name" value="Tandem AAA-ATPase domain"/>
    <property type="match status" value="1"/>
</dbReference>
<comment type="subcellular location">
    <subcellularLocation>
        <location evidence="1">Nucleus</location>
    </subcellularLocation>
</comment>
<gene>
    <name evidence="10" type="ORF">EXIGLDRAFT_645875</name>
</gene>
<keyword evidence="5" id="KW-0067">ATP-binding</keyword>
<feature type="compositionally biased region" description="Basic residues" evidence="7">
    <location>
        <begin position="695"/>
        <end position="704"/>
    </location>
</feature>
<feature type="compositionally biased region" description="Basic residues" evidence="7">
    <location>
        <begin position="339"/>
        <end position="352"/>
    </location>
</feature>
<dbReference type="GO" id="GO:0000785">
    <property type="term" value="C:chromatin"/>
    <property type="evidence" value="ECO:0007669"/>
    <property type="project" value="TreeGrafter"/>
</dbReference>
<dbReference type="PROSITE" id="PS51192">
    <property type="entry name" value="HELICASE_ATP_BIND_1"/>
    <property type="match status" value="1"/>
</dbReference>
<reference evidence="10 11" key="1">
    <citation type="journal article" date="2016" name="Mol. Biol. Evol.">
        <title>Comparative Genomics of Early-Diverging Mushroom-Forming Fungi Provides Insights into the Origins of Lignocellulose Decay Capabilities.</title>
        <authorList>
            <person name="Nagy L.G."/>
            <person name="Riley R."/>
            <person name="Tritt A."/>
            <person name="Adam C."/>
            <person name="Daum C."/>
            <person name="Floudas D."/>
            <person name="Sun H."/>
            <person name="Yadav J.S."/>
            <person name="Pangilinan J."/>
            <person name="Larsson K.H."/>
            <person name="Matsuura K."/>
            <person name="Barry K."/>
            <person name="Labutti K."/>
            <person name="Kuo R."/>
            <person name="Ohm R.A."/>
            <person name="Bhattacharya S.S."/>
            <person name="Shirouzu T."/>
            <person name="Yoshinaga Y."/>
            <person name="Martin F.M."/>
            <person name="Grigoriev I.V."/>
            <person name="Hibbett D.S."/>
        </authorList>
    </citation>
    <scope>NUCLEOTIDE SEQUENCE [LARGE SCALE GENOMIC DNA]</scope>
    <source>
        <strain evidence="10 11">HHB12029</strain>
    </source>
</reference>
<evidence type="ECO:0000313" key="11">
    <source>
        <dbReference type="Proteomes" id="UP000077266"/>
    </source>
</evidence>
<proteinExistence type="predicted"/>
<feature type="region of interest" description="Disordered" evidence="7">
    <location>
        <begin position="104"/>
        <end position="364"/>
    </location>
</feature>
<dbReference type="InterPro" id="IPR000330">
    <property type="entry name" value="SNF2_N"/>
</dbReference>
<dbReference type="Proteomes" id="UP000077266">
    <property type="component" value="Unassembled WGS sequence"/>
</dbReference>
<feature type="compositionally biased region" description="Basic and acidic residues" evidence="7">
    <location>
        <begin position="738"/>
        <end position="747"/>
    </location>
</feature>
<protein>
    <submittedName>
        <fullName evidence="10">Uncharacterized protein</fullName>
    </submittedName>
</protein>
<dbReference type="PROSITE" id="PS51194">
    <property type="entry name" value="HELICASE_CTER"/>
    <property type="match status" value="1"/>
</dbReference>
<feature type="compositionally biased region" description="Low complexity" evidence="7">
    <location>
        <begin position="454"/>
        <end position="468"/>
    </location>
</feature>
<feature type="region of interest" description="Disordered" evidence="7">
    <location>
        <begin position="1830"/>
        <end position="1888"/>
    </location>
</feature>
<name>A0A165IRW9_EXIGL</name>
<dbReference type="Pfam" id="PF00176">
    <property type="entry name" value="SNF2-rel_dom"/>
    <property type="match status" value="1"/>
</dbReference>
<dbReference type="SMART" id="SM00487">
    <property type="entry name" value="DEXDc"/>
    <property type="match status" value="1"/>
</dbReference>
<dbReference type="Gene3D" id="3.40.50.300">
    <property type="entry name" value="P-loop containing nucleotide triphosphate hydrolases"/>
    <property type="match status" value="1"/>
</dbReference>
<evidence type="ECO:0000256" key="1">
    <source>
        <dbReference type="ARBA" id="ARBA00004123"/>
    </source>
</evidence>
<evidence type="ECO:0000259" key="9">
    <source>
        <dbReference type="PROSITE" id="PS51194"/>
    </source>
</evidence>
<evidence type="ECO:0000256" key="7">
    <source>
        <dbReference type="SAM" id="MobiDB-lite"/>
    </source>
</evidence>
<feature type="region of interest" description="Disordered" evidence="7">
    <location>
        <begin position="1743"/>
        <end position="1765"/>
    </location>
</feature>
<dbReference type="InterPro" id="IPR000953">
    <property type="entry name" value="Chromo/chromo_shadow_dom"/>
</dbReference>
<accession>A0A165IRW9</accession>
<dbReference type="InterPro" id="IPR014001">
    <property type="entry name" value="Helicase_ATP-bd"/>
</dbReference>
<evidence type="ECO:0000256" key="6">
    <source>
        <dbReference type="ARBA" id="ARBA00023242"/>
    </source>
</evidence>
<dbReference type="GO" id="GO:0005634">
    <property type="term" value="C:nucleus"/>
    <property type="evidence" value="ECO:0007669"/>
    <property type="project" value="UniProtKB-SubCell"/>
</dbReference>
<evidence type="ECO:0000256" key="4">
    <source>
        <dbReference type="ARBA" id="ARBA00022801"/>
    </source>
</evidence>
<dbReference type="GO" id="GO:0016887">
    <property type="term" value="F:ATP hydrolysis activity"/>
    <property type="evidence" value="ECO:0007669"/>
    <property type="project" value="TreeGrafter"/>
</dbReference>
<feature type="compositionally biased region" description="Acidic residues" evidence="7">
    <location>
        <begin position="710"/>
        <end position="725"/>
    </location>
</feature>
<keyword evidence="2" id="KW-0677">Repeat</keyword>
<dbReference type="SMART" id="SM00298">
    <property type="entry name" value="CHROMO"/>
    <property type="match status" value="1"/>
</dbReference>
<dbReference type="GO" id="GO:0042393">
    <property type="term" value="F:histone binding"/>
    <property type="evidence" value="ECO:0007669"/>
    <property type="project" value="TreeGrafter"/>
</dbReference>
<keyword evidence="3" id="KW-0547">Nucleotide-binding</keyword>
<dbReference type="GO" id="GO:0140658">
    <property type="term" value="F:ATP-dependent chromatin remodeler activity"/>
    <property type="evidence" value="ECO:0007669"/>
    <property type="project" value="TreeGrafter"/>
</dbReference>
<evidence type="ECO:0000256" key="5">
    <source>
        <dbReference type="ARBA" id="ARBA00022840"/>
    </source>
</evidence>
<dbReference type="InterPro" id="IPR016197">
    <property type="entry name" value="Chromo-like_dom_sf"/>
</dbReference>